<dbReference type="InterPro" id="IPR006146">
    <property type="entry name" value="5'-Nucleotdase_CS"/>
</dbReference>
<proteinExistence type="inferred from homology"/>
<comment type="caution">
    <text evidence="4">The sequence shown here is derived from an EMBL/GenBank/DDBJ whole genome shotgun (WGS) entry which is preliminary data.</text>
</comment>
<dbReference type="InterPro" id="IPR004843">
    <property type="entry name" value="Calcineurin-like_PHP"/>
</dbReference>
<comment type="similarity">
    <text evidence="1 2">Belongs to the 5'-nucleotidase family.</text>
</comment>
<name>A0ABV2LSK4_9FLAO</name>
<protein>
    <submittedName>
        <fullName evidence="4">5'-nucleotidase</fullName>
        <ecNumber evidence="4">3.1.3.5</ecNumber>
    </submittedName>
</protein>
<dbReference type="EC" id="3.1.3.5" evidence="4"/>
<dbReference type="EMBL" id="JBEPMO010000005">
    <property type="protein sequence ID" value="MET3731565.1"/>
    <property type="molecule type" value="Genomic_DNA"/>
</dbReference>
<dbReference type="Pfam" id="PF00149">
    <property type="entry name" value="Metallophos"/>
    <property type="match status" value="1"/>
</dbReference>
<dbReference type="PROSITE" id="PS51318">
    <property type="entry name" value="TAT"/>
    <property type="match status" value="1"/>
</dbReference>
<sequence length="313" mass="35197">MENRRSFLKKAGAASLLTMIPAVDLLAGQNQEIKKVTILHTNDQHSRIEPFEISTNERLSNKGGFARRANLLQSIRQQEKNVLLLDAGDAFQGTPYFNMFGGELEFKLMSKLGYDVMTLGNHEFDNGLEGLKKQFPHKNFPIVNANYDFTNTIMDGLVKPYEIFWRDGIKIGVFGLGVHLKGLVGDNAFGETKFLNPIEIAQDYSRILNEDEKCDLVICLSHLGYEYSDPETPSDILLARKTSGINLIIGGHTHTFLEKPESLLNKDGKMVLVNQVGYAGLFLGRIDFYFQYGKVVQTKSFALNDYAVDETWA</sequence>
<evidence type="ECO:0000256" key="1">
    <source>
        <dbReference type="ARBA" id="ARBA00006654"/>
    </source>
</evidence>
<feature type="domain" description="Calcineurin-like phosphoesterase" evidence="3">
    <location>
        <begin position="37"/>
        <end position="255"/>
    </location>
</feature>
<dbReference type="PANTHER" id="PTHR11575:SF24">
    <property type="entry name" value="5'-NUCLEOTIDASE"/>
    <property type="match status" value="1"/>
</dbReference>
<reference evidence="4 5" key="1">
    <citation type="submission" date="2024-06" db="EMBL/GenBank/DDBJ databases">
        <title>Genomic Encyclopedia of Type Strains, Phase IV (KMG-IV): sequencing the most valuable type-strain genomes for metagenomic binning, comparative biology and taxonomic classification.</title>
        <authorList>
            <person name="Goeker M."/>
        </authorList>
    </citation>
    <scope>NUCLEOTIDE SEQUENCE [LARGE SCALE GENOMIC DNA]</scope>
    <source>
        <strain evidence="4 5">DSM 29388</strain>
    </source>
</reference>
<evidence type="ECO:0000313" key="5">
    <source>
        <dbReference type="Proteomes" id="UP001549146"/>
    </source>
</evidence>
<dbReference type="InterPro" id="IPR029052">
    <property type="entry name" value="Metallo-depent_PP-like"/>
</dbReference>
<dbReference type="InterPro" id="IPR006179">
    <property type="entry name" value="5_nucleotidase/apyrase"/>
</dbReference>
<dbReference type="PANTHER" id="PTHR11575">
    <property type="entry name" value="5'-NUCLEOTIDASE-RELATED"/>
    <property type="match status" value="1"/>
</dbReference>
<evidence type="ECO:0000259" key="3">
    <source>
        <dbReference type="Pfam" id="PF00149"/>
    </source>
</evidence>
<dbReference type="PRINTS" id="PR01607">
    <property type="entry name" value="APYRASEFAMLY"/>
</dbReference>
<dbReference type="SUPFAM" id="SSF56300">
    <property type="entry name" value="Metallo-dependent phosphatases"/>
    <property type="match status" value="1"/>
</dbReference>
<dbReference type="PROSITE" id="PS00786">
    <property type="entry name" value="5_NUCLEOTIDASE_2"/>
    <property type="match status" value="1"/>
</dbReference>
<keyword evidence="2" id="KW-0547">Nucleotide-binding</keyword>
<evidence type="ECO:0000313" key="4">
    <source>
        <dbReference type="EMBL" id="MET3731565.1"/>
    </source>
</evidence>
<keyword evidence="2 4" id="KW-0378">Hydrolase</keyword>
<dbReference type="CDD" id="cd00845">
    <property type="entry name" value="MPP_UshA_N_like"/>
    <property type="match status" value="1"/>
</dbReference>
<accession>A0ABV2LSK4</accession>
<dbReference type="Gene3D" id="3.60.21.10">
    <property type="match status" value="1"/>
</dbReference>
<dbReference type="InterPro" id="IPR006311">
    <property type="entry name" value="TAT_signal"/>
</dbReference>
<evidence type="ECO:0000256" key="2">
    <source>
        <dbReference type="RuleBase" id="RU362119"/>
    </source>
</evidence>
<dbReference type="Proteomes" id="UP001549146">
    <property type="component" value="Unassembled WGS sequence"/>
</dbReference>
<keyword evidence="5" id="KW-1185">Reference proteome</keyword>
<organism evidence="4 5">
    <name type="scientific">Moheibacter stercoris</name>
    <dbReference type="NCBI Taxonomy" id="1628251"/>
    <lineage>
        <taxon>Bacteria</taxon>
        <taxon>Pseudomonadati</taxon>
        <taxon>Bacteroidota</taxon>
        <taxon>Flavobacteriia</taxon>
        <taxon>Flavobacteriales</taxon>
        <taxon>Weeksellaceae</taxon>
        <taxon>Moheibacter</taxon>
    </lineage>
</organism>
<dbReference type="RefSeq" id="WP_354507949.1">
    <property type="nucleotide sequence ID" value="NZ_JBEPMO010000005.1"/>
</dbReference>
<dbReference type="PROSITE" id="PS00785">
    <property type="entry name" value="5_NUCLEOTIDASE_1"/>
    <property type="match status" value="1"/>
</dbReference>
<gene>
    <name evidence="4" type="ORF">ABID46_001139</name>
</gene>
<dbReference type="GO" id="GO:0008253">
    <property type="term" value="F:5'-nucleotidase activity"/>
    <property type="evidence" value="ECO:0007669"/>
    <property type="project" value="UniProtKB-EC"/>
</dbReference>